<sequence>MGSTGAHVTAEEVPALLLAALPSLSQEWDEVADENADPGSPGGRLGYLDAAWVVGHLADRLAASDTSEFDAAFDFIEHLILHGDPYVSELGVIGYLEGMQMHTVTSRDLDPEAFRPWLRPLSAKHWEAINKFWDVGTPISNIRLD</sequence>
<name>A0A8J3FSE3_9ACTN</name>
<dbReference type="RefSeq" id="WP_189082876.1">
    <property type="nucleotide sequence ID" value="NZ_BMMX01000064.1"/>
</dbReference>
<gene>
    <name evidence="2" type="ORF">GCM10012284_61850</name>
</gene>
<dbReference type="EMBL" id="BMMX01000064">
    <property type="protein sequence ID" value="GGL18919.1"/>
    <property type="molecule type" value="Genomic_DNA"/>
</dbReference>
<proteinExistence type="predicted"/>
<keyword evidence="3" id="KW-1185">Reference proteome</keyword>
<dbReference type="InterPro" id="IPR056091">
    <property type="entry name" value="DUF7674"/>
</dbReference>
<feature type="domain" description="DUF7674" evidence="1">
    <location>
        <begin position="15"/>
        <end position="133"/>
    </location>
</feature>
<protein>
    <recommendedName>
        <fullName evidence="1">DUF7674 domain-containing protein</fullName>
    </recommendedName>
</protein>
<evidence type="ECO:0000259" key="1">
    <source>
        <dbReference type="Pfam" id="PF24722"/>
    </source>
</evidence>
<evidence type="ECO:0000313" key="3">
    <source>
        <dbReference type="Proteomes" id="UP000656042"/>
    </source>
</evidence>
<organism evidence="2 3">
    <name type="scientific">Mangrovihabitans endophyticus</name>
    <dbReference type="NCBI Taxonomy" id="1751298"/>
    <lineage>
        <taxon>Bacteria</taxon>
        <taxon>Bacillati</taxon>
        <taxon>Actinomycetota</taxon>
        <taxon>Actinomycetes</taxon>
        <taxon>Micromonosporales</taxon>
        <taxon>Micromonosporaceae</taxon>
        <taxon>Mangrovihabitans</taxon>
    </lineage>
</organism>
<accession>A0A8J3FSE3</accession>
<dbReference type="Pfam" id="PF24722">
    <property type="entry name" value="DUF7674"/>
    <property type="match status" value="1"/>
</dbReference>
<reference evidence="2" key="1">
    <citation type="journal article" date="2014" name="Int. J. Syst. Evol. Microbiol.">
        <title>Complete genome sequence of Corynebacterium casei LMG S-19264T (=DSM 44701T), isolated from a smear-ripened cheese.</title>
        <authorList>
            <consortium name="US DOE Joint Genome Institute (JGI-PGF)"/>
            <person name="Walter F."/>
            <person name="Albersmeier A."/>
            <person name="Kalinowski J."/>
            <person name="Ruckert C."/>
        </authorList>
    </citation>
    <scope>NUCLEOTIDE SEQUENCE</scope>
    <source>
        <strain evidence="2">CGMCC 4.7299</strain>
    </source>
</reference>
<evidence type="ECO:0000313" key="2">
    <source>
        <dbReference type="EMBL" id="GGL18919.1"/>
    </source>
</evidence>
<dbReference type="Proteomes" id="UP000656042">
    <property type="component" value="Unassembled WGS sequence"/>
</dbReference>
<dbReference type="AlphaFoldDB" id="A0A8J3FSE3"/>
<comment type="caution">
    <text evidence="2">The sequence shown here is derived from an EMBL/GenBank/DDBJ whole genome shotgun (WGS) entry which is preliminary data.</text>
</comment>
<reference evidence="2" key="2">
    <citation type="submission" date="2020-09" db="EMBL/GenBank/DDBJ databases">
        <authorList>
            <person name="Sun Q."/>
            <person name="Zhou Y."/>
        </authorList>
    </citation>
    <scope>NUCLEOTIDE SEQUENCE</scope>
    <source>
        <strain evidence="2">CGMCC 4.7299</strain>
    </source>
</reference>